<feature type="compositionally biased region" description="Basic and acidic residues" evidence="9">
    <location>
        <begin position="179"/>
        <end position="189"/>
    </location>
</feature>
<dbReference type="AlphaFoldDB" id="A0A1R2BNP0"/>
<dbReference type="InterPro" id="IPR041569">
    <property type="entry name" value="AAA_lid_3"/>
</dbReference>
<comment type="caution">
    <text evidence="11">The sequence shown here is derived from an EMBL/GenBank/DDBJ whole genome shotgun (WGS) entry which is preliminary data.</text>
</comment>
<dbReference type="GO" id="GO:0008017">
    <property type="term" value="F:microtubule binding"/>
    <property type="evidence" value="ECO:0007669"/>
    <property type="project" value="UniProtKB-UniRule"/>
</dbReference>
<evidence type="ECO:0000256" key="1">
    <source>
        <dbReference type="ARBA" id="ARBA00004245"/>
    </source>
</evidence>
<dbReference type="GO" id="GO:0005737">
    <property type="term" value="C:cytoplasm"/>
    <property type="evidence" value="ECO:0007669"/>
    <property type="project" value="UniProtKB-UniRule"/>
</dbReference>
<dbReference type="EMBL" id="MPUH01000535">
    <property type="protein sequence ID" value="OMJ78185.1"/>
    <property type="molecule type" value="Genomic_DNA"/>
</dbReference>
<evidence type="ECO:0000256" key="9">
    <source>
        <dbReference type="SAM" id="MobiDB-lite"/>
    </source>
</evidence>
<keyword evidence="12" id="KW-1185">Reference proteome</keyword>
<dbReference type="PANTHER" id="PTHR23074:SF19">
    <property type="entry name" value="KATANIN P60 ATPASE-CONTAINING SUBUNIT A1"/>
    <property type="match status" value="1"/>
</dbReference>
<dbReference type="GO" id="GO:0005524">
    <property type="term" value="F:ATP binding"/>
    <property type="evidence" value="ECO:0007669"/>
    <property type="project" value="UniProtKB-KW"/>
</dbReference>
<protein>
    <recommendedName>
        <fullName evidence="8">Katanin p60 ATPase-containing subunit A1</fullName>
        <shortName evidence="8">Katanin p60 subunit A1</shortName>
        <ecNumber evidence="8">5.6.1.1</ecNumber>
    </recommendedName>
    <alternativeName>
        <fullName evidence="8">p60 katanin</fullName>
    </alternativeName>
</protein>
<evidence type="ECO:0000256" key="4">
    <source>
        <dbReference type="ARBA" id="ARBA00022741"/>
    </source>
</evidence>
<comment type="catalytic activity">
    <reaction evidence="8">
        <text>n ATP + n H2O + a microtubule = n ADP + n phosphate + (n+1) alpha/beta tubulin heterodimers.</text>
        <dbReference type="EC" id="5.6.1.1"/>
    </reaction>
</comment>
<dbReference type="GO" id="GO:0005874">
    <property type="term" value="C:microtubule"/>
    <property type="evidence" value="ECO:0007669"/>
    <property type="project" value="UniProtKB-KW"/>
</dbReference>
<feature type="region of interest" description="Disordered" evidence="9">
    <location>
        <begin position="111"/>
        <end position="189"/>
    </location>
</feature>
<dbReference type="Pfam" id="PF17862">
    <property type="entry name" value="AAA_lid_3"/>
    <property type="match status" value="1"/>
</dbReference>
<dbReference type="InterPro" id="IPR050304">
    <property type="entry name" value="MT-severing_AAA_ATPase"/>
</dbReference>
<dbReference type="PANTHER" id="PTHR23074">
    <property type="entry name" value="AAA DOMAIN-CONTAINING"/>
    <property type="match status" value="1"/>
</dbReference>
<evidence type="ECO:0000256" key="6">
    <source>
        <dbReference type="ARBA" id="ARBA00023212"/>
    </source>
</evidence>
<dbReference type="GO" id="GO:0051013">
    <property type="term" value="P:microtubule severing"/>
    <property type="evidence" value="ECO:0007669"/>
    <property type="project" value="UniProtKB-UniRule"/>
</dbReference>
<dbReference type="FunFam" id="3.40.50.300:FF:000159">
    <property type="entry name" value="Katanin p60 ATPase-containing subunit A1"/>
    <property type="match status" value="1"/>
</dbReference>
<dbReference type="OrthoDB" id="5334845at2759"/>
<dbReference type="Gene3D" id="1.10.8.60">
    <property type="match status" value="1"/>
</dbReference>
<sequence>MLSDLPSLVKVAREQAILGLYNESMTKFEQVLTMLTGKDPRIQKVRVEINEEYNTIKKLNSIVQRFKSQNSYIPAPVKATSPDPGVFQFGIPNPNYKAPSDNLGRFAAAPFSHHEEHEEPDSWAPPKAPEFKPRVPGNRQQPKPATRPKQPPQQPVKKPPESKNSRNYEKPWRANAVDPKAEEKSKEQNKANTFIDSIYPDGVGPDLDLIQALERDVMEKNPNVSFDDIADLDDAKMLLQEAVLLPILMPEFFTGIKRPWKGILMFGPPGTGKTMLAKSIATLGQTTFFNVSASSLASKYRGESEKLVRLLFEMAKFYAPSTIFFDEIDSLGSKRGEANEHEASRRVKTELLVQMDGVGGADDDKKRITVLAATNRPWDLDEALRRRLEKRVYIPLPSDKGRKRLFDIYLSSVNHKSDEIEWNHLISKTKGYSGADIANVCREAAMLPMRKKLIQLRSQGFNPQSIAKIKSEVEVPVTMDDLKEALSNVSKSVSNDDLEKYDSWMKEFGST</sequence>
<dbReference type="InterPro" id="IPR027417">
    <property type="entry name" value="P-loop_NTPase"/>
</dbReference>
<comment type="subcellular location">
    <subcellularLocation>
        <location evidence="1 8">Cytoplasm</location>
        <location evidence="1 8">Cytoskeleton</location>
    </subcellularLocation>
</comment>
<gene>
    <name evidence="8" type="primary">KATNA1</name>
    <name evidence="11" type="ORF">SteCoe_22078</name>
</gene>
<dbReference type="GO" id="GO:0016887">
    <property type="term" value="F:ATP hydrolysis activity"/>
    <property type="evidence" value="ECO:0007669"/>
    <property type="project" value="InterPro"/>
</dbReference>
<dbReference type="HAMAP" id="MF_03023">
    <property type="entry name" value="Katanin_p60_A1"/>
    <property type="match status" value="1"/>
</dbReference>
<keyword evidence="6 8" id="KW-0206">Cytoskeleton</keyword>
<dbReference type="InterPro" id="IPR003959">
    <property type="entry name" value="ATPase_AAA_core"/>
</dbReference>
<dbReference type="PROSITE" id="PS00674">
    <property type="entry name" value="AAA"/>
    <property type="match status" value="1"/>
</dbReference>
<dbReference type="EC" id="5.6.1.1" evidence="8"/>
<reference evidence="11 12" key="1">
    <citation type="submission" date="2016-11" db="EMBL/GenBank/DDBJ databases">
        <title>The macronuclear genome of Stentor coeruleus: a giant cell with tiny introns.</title>
        <authorList>
            <person name="Slabodnick M."/>
            <person name="Ruby J.G."/>
            <person name="Reiff S.B."/>
            <person name="Swart E.C."/>
            <person name="Gosai S."/>
            <person name="Prabakaran S."/>
            <person name="Witkowska E."/>
            <person name="Larue G.E."/>
            <person name="Fisher S."/>
            <person name="Freeman R.M."/>
            <person name="Gunawardena J."/>
            <person name="Chu W."/>
            <person name="Stover N.A."/>
            <person name="Gregory B.D."/>
            <person name="Nowacki M."/>
            <person name="Derisi J."/>
            <person name="Roy S.W."/>
            <person name="Marshall W.F."/>
            <person name="Sood P."/>
        </authorList>
    </citation>
    <scope>NUCLEOTIDE SEQUENCE [LARGE SCALE GENOMIC DNA]</scope>
    <source>
        <strain evidence="11">WM001</strain>
    </source>
</reference>
<organism evidence="11 12">
    <name type="scientific">Stentor coeruleus</name>
    <dbReference type="NCBI Taxonomy" id="5963"/>
    <lineage>
        <taxon>Eukaryota</taxon>
        <taxon>Sar</taxon>
        <taxon>Alveolata</taxon>
        <taxon>Ciliophora</taxon>
        <taxon>Postciliodesmatophora</taxon>
        <taxon>Heterotrichea</taxon>
        <taxon>Heterotrichida</taxon>
        <taxon>Stentoridae</taxon>
        <taxon>Stentor</taxon>
    </lineage>
</organism>
<evidence type="ECO:0000313" key="12">
    <source>
        <dbReference type="Proteomes" id="UP000187209"/>
    </source>
</evidence>
<dbReference type="Proteomes" id="UP000187209">
    <property type="component" value="Unassembled WGS sequence"/>
</dbReference>
<dbReference type="Pfam" id="PF09336">
    <property type="entry name" value="Vps4_C"/>
    <property type="match status" value="1"/>
</dbReference>
<dbReference type="Gene3D" id="3.40.50.300">
    <property type="entry name" value="P-loop containing nucleotide triphosphate hydrolases"/>
    <property type="match status" value="1"/>
</dbReference>
<dbReference type="SMART" id="SM00382">
    <property type="entry name" value="AAA"/>
    <property type="match status" value="1"/>
</dbReference>
<keyword evidence="5 8" id="KW-0067">ATP-binding</keyword>
<proteinExistence type="inferred from homology"/>
<evidence type="ECO:0000256" key="5">
    <source>
        <dbReference type="ARBA" id="ARBA00022840"/>
    </source>
</evidence>
<dbReference type="InterPro" id="IPR003593">
    <property type="entry name" value="AAA+_ATPase"/>
</dbReference>
<evidence type="ECO:0000256" key="7">
    <source>
        <dbReference type="ARBA" id="ARBA00023235"/>
    </source>
</evidence>
<name>A0A1R2BNP0_9CILI</name>
<feature type="binding site" evidence="8">
    <location>
        <begin position="267"/>
        <end position="274"/>
    </location>
    <ligand>
        <name>ATP</name>
        <dbReference type="ChEBI" id="CHEBI:30616"/>
    </ligand>
</feature>
<dbReference type="Pfam" id="PF00004">
    <property type="entry name" value="AAA"/>
    <property type="match status" value="1"/>
</dbReference>
<comment type="function">
    <text evidence="8">Severs microtubules in an ATP-dependent manner. Microtubule severing may promote rapid reorganization of cellular microtubule arrays.</text>
</comment>
<dbReference type="Gene3D" id="1.20.58.80">
    <property type="entry name" value="Phosphotransferase system, lactose/cellobiose-type IIA subunit"/>
    <property type="match status" value="1"/>
</dbReference>
<comment type="similarity">
    <text evidence="8">Belongs to the AAA ATPase family. Katanin p60 subunit A1 subfamily.</text>
</comment>
<dbReference type="SUPFAM" id="SSF52540">
    <property type="entry name" value="P-loop containing nucleoside triphosphate hydrolases"/>
    <property type="match status" value="1"/>
</dbReference>
<dbReference type="GO" id="GO:0008568">
    <property type="term" value="F:microtubule severing ATPase activity"/>
    <property type="evidence" value="ECO:0007669"/>
    <property type="project" value="UniProtKB-EC"/>
</dbReference>
<evidence type="ECO:0000259" key="10">
    <source>
        <dbReference type="SMART" id="SM00382"/>
    </source>
</evidence>
<accession>A0A1R2BNP0</accession>
<dbReference type="InterPro" id="IPR015415">
    <property type="entry name" value="Spast_Vps4_C"/>
</dbReference>
<keyword evidence="2 8" id="KW-0963">Cytoplasm</keyword>
<keyword evidence="7 8" id="KW-0413">Isomerase</keyword>
<evidence type="ECO:0000256" key="2">
    <source>
        <dbReference type="ARBA" id="ARBA00022490"/>
    </source>
</evidence>
<feature type="domain" description="AAA+ ATPase" evidence="10">
    <location>
        <begin position="259"/>
        <end position="398"/>
    </location>
</feature>
<evidence type="ECO:0000313" key="11">
    <source>
        <dbReference type="EMBL" id="OMJ78185.1"/>
    </source>
</evidence>
<keyword evidence="3 8" id="KW-0493">Microtubule</keyword>
<evidence type="ECO:0000256" key="3">
    <source>
        <dbReference type="ARBA" id="ARBA00022701"/>
    </source>
</evidence>
<dbReference type="InterPro" id="IPR028596">
    <property type="entry name" value="KATNA1"/>
</dbReference>
<dbReference type="InterPro" id="IPR003960">
    <property type="entry name" value="ATPase_AAA_CS"/>
</dbReference>
<keyword evidence="4 8" id="KW-0547">Nucleotide-binding</keyword>
<evidence type="ECO:0000256" key="8">
    <source>
        <dbReference type="HAMAP-Rule" id="MF_03023"/>
    </source>
</evidence>
<feature type="compositionally biased region" description="Basic and acidic residues" evidence="9">
    <location>
        <begin position="158"/>
        <end position="172"/>
    </location>
</feature>